<evidence type="ECO:0000313" key="8">
    <source>
        <dbReference type="Proteomes" id="UP000594261"/>
    </source>
</evidence>
<reference evidence="8" key="1">
    <citation type="journal article" date="2016" name="G3 (Bethesda)">
        <title>First Draft Assembly and Annotation of the Genome of a California Endemic Oak Quercus lobata Nee (Fagaceae).</title>
        <authorList>
            <person name="Sork V.L."/>
            <person name="Fitz-Gibbon S.T."/>
            <person name="Puiu D."/>
            <person name="Crepeau M."/>
            <person name="Gugger P.F."/>
            <person name="Sherman R."/>
            <person name="Stevens K."/>
            <person name="Langley C.H."/>
            <person name="Pellegrini M."/>
            <person name="Salzberg S.L."/>
        </authorList>
    </citation>
    <scope>NUCLEOTIDE SEQUENCE [LARGE SCALE GENOMIC DNA]</scope>
    <source>
        <strain evidence="8">cv. SW786</strain>
    </source>
</reference>
<dbReference type="InterPro" id="IPR003441">
    <property type="entry name" value="NAC-dom"/>
</dbReference>
<reference evidence="7" key="2">
    <citation type="submission" date="2021-01" db="UniProtKB">
        <authorList>
            <consortium name="EnsemblPlants"/>
        </authorList>
    </citation>
    <scope>IDENTIFICATION</scope>
</reference>
<dbReference type="InParanoid" id="A0A7N2QZY4"/>
<evidence type="ECO:0000256" key="3">
    <source>
        <dbReference type="ARBA" id="ARBA00023125"/>
    </source>
</evidence>
<protein>
    <recommendedName>
        <fullName evidence="6">NAC domain-containing protein</fullName>
    </recommendedName>
</protein>
<comment type="subcellular location">
    <subcellularLocation>
        <location evidence="1">Nucleus</location>
    </subcellularLocation>
</comment>
<evidence type="ECO:0000259" key="6">
    <source>
        <dbReference type="PROSITE" id="PS51005"/>
    </source>
</evidence>
<dbReference type="SUPFAM" id="SSF101941">
    <property type="entry name" value="NAC domain"/>
    <property type="match status" value="1"/>
</dbReference>
<keyword evidence="4" id="KW-0804">Transcription</keyword>
<dbReference type="PANTHER" id="PTHR31989">
    <property type="entry name" value="NAC DOMAIN-CONTAINING PROTEIN 82-RELATED"/>
    <property type="match status" value="1"/>
</dbReference>
<evidence type="ECO:0000256" key="1">
    <source>
        <dbReference type="ARBA" id="ARBA00004123"/>
    </source>
</evidence>
<keyword evidence="2" id="KW-0805">Transcription regulation</keyword>
<organism evidence="7 8">
    <name type="scientific">Quercus lobata</name>
    <name type="common">Valley oak</name>
    <dbReference type="NCBI Taxonomy" id="97700"/>
    <lineage>
        <taxon>Eukaryota</taxon>
        <taxon>Viridiplantae</taxon>
        <taxon>Streptophyta</taxon>
        <taxon>Embryophyta</taxon>
        <taxon>Tracheophyta</taxon>
        <taxon>Spermatophyta</taxon>
        <taxon>Magnoliopsida</taxon>
        <taxon>eudicotyledons</taxon>
        <taxon>Gunneridae</taxon>
        <taxon>Pentapetalae</taxon>
        <taxon>rosids</taxon>
        <taxon>fabids</taxon>
        <taxon>Fagales</taxon>
        <taxon>Fagaceae</taxon>
        <taxon>Quercus</taxon>
    </lineage>
</organism>
<dbReference type="Proteomes" id="UP000594261">
    <property type="component" value="Chromosome 2"/>
</dbReference>
<dbReference type="GO" id="GO:0003677">
    <property type="term" value="F:DNA binding"/>
    <property type="evidence" value="ECO:0007669"/>
    <property type="project" value="UniProtKB-KW"/>
</dbReference>
<evidence type="ECO:0000256" key="5">
    <source>
        <dbReference type="ARBA" id="ARBA00023242"/>
    </source>
</evidence>
<keyword evidence="8" id="KW-1185">Reference proteome</keyword>
<keyword evidence="3" id="KW-0238">DNA-binding</keyword>
<dbReference type="EnsemblPlants" id="QL02p081644:mrna">
    <property type="protein sequence ID" value="QL02p081644:mrna"/>
    <property type="gene ID" value="QL02p081644"/>
</dbReference>
<feature type="domain" description="NAC" evidence="6">
    <location>
        <begin position="2"/>
        <end position="156"/>
    </location>
</feature>
<evidence type="ECO:0000313" key="7">
    <source>
        <dbReference type="EnsemblPlants" id="QL02p081644:mrna"/>
    </source>
</evidence>
<accession>A0A7N2QZY4</accession>
<dbReference type="InterPro" id="IPR036093">
    <property type="entry name" value="NAC_dom_sf"/>
</dbReference>
<evidence type="ECO:0000256" key="2">
    <source>
        <dbReference type="ARBA" id="ARBA00023015"/>
    </source>
</evidence>
<dbReference type="Gene3D" id="2.170.150.80">
    <property type="entry name" value="NAC domain"/>
    <property type="match status" value="1"/>
</dbReference>
<dbReference type="Gramene" id="QL02p081644:mrna">
    <property type="protein sequence ID" value="QL02p081644:mrna"/>
    <property type="gene ID" value="QL02p081644"/>
</dbReference>
<dbReference type="GO" id="GO:0005634">
    <property type="term" value="C:nucleus"/>
    <property type="evidence" value="ECO:0007669"/>
    <property type="project" value="UniProtKB-SubCell"/>
</dbReference>
<sequence>MEMVGFRYDPTDDELMKILMEKVNDAEQPTHLNHHFIVNDCEIYGKIPPWEIYDSHTHYHLHTFHRKLYVFTDLKTTTGNRVCRAAACGTWLEKSKPKRLYDSQGNVMGIDRMLSFKAKDLHSGKFNKTNWIMHEFSLANQEFGRTNTVLCVIYKLRKGSGSDCEETNGRGLERAFSSTTAGEEFSCFNTTAAAVISLEPEPEPEMPSADDEEFSCFNTTAAAVVSLEPEPEPEPEMPSADDEEFAAWVSGFFSSTAAVAEESSTFNTTGVMSHGQEDAQAREHKKRRLDAVADADADAFTNEEFAACIADPTFPDEPLSQIFSDLPPLVEVCSQSKSDSVADFDALITSLISDPTQPDEVWSKIFYAEIMGSESSWFGGDSVGEATVLEGYRLKGGLSWSCGGLDESASLTAMGSSGGLGSACGGNCAGREEEGPQISPLAHYIAMIPCMGLKARIALQ</sequence>
<evidence type="ECO:0000256" key="4">
    <source>
        <dbReference type="ARBA" id="ARBA00023163"/>
    </source>
</evidence>
<keyword evidence="5" id="KW-0539">Nucleus</keyword>
<name>A0A7N2QZY4_QUELO</name>
<dbReference type="Pfam" id="PF02365">
    <property type="entry name" value="NAM"/>
    <property type="match status" value="1"/>
</dbReference>
<dbReference type="AlphaFoldDB" id="A0A7N2QZY4"/>
<dbReference type="PROSITE" id="PS51005">
    <property type="entry name" value="NAC"/>
    <property type="match status" value="1"/>
</dbReference>
<dbReference type="GO" id="GO:0006355">
    <property type="term" value="P:regulation of DNA-templated transcription"/>
    <property type="evidence" value="ECO:0007669"/>
    <property type="project" value="InterPro"/>
</dbReference>
<proteinExistence type="predicted"/>